<evidence type="ECO:0000313" key="3">
    <source>
        <dbReference type="Proteomes" id="UP001310594"/>
    </source>
</evidence>
<organism evidence="2 3">
    <name type="scientific">Elasticomyces elasticus</name>
    <dbReference type="NCBI Taxonomy" id="574655"/>
    <lineage>
        <taxon>Eukaryota</taxon>
        <taxon>Fungi</taxon>
        <taxon>Dikarya</taxon>
        <taxon>Ascomycota</taxon>
        <taxon>Pezizomycotina</taxon>
        <taxon>Dothideomycetes</taxon>
        <taxon>Dothideomycetidae</taxon>
        <taxon>Mycosphaerellales</taxon>
        <taxon>Teratosphaeriaceae</taxon>
        <taxon>Elasticomyces</taxon>
    </lineage>
</organism>
<accession>A0AAN7W1S5</accession>
<gene>
    <name evidence="2" type="ORF">LTR97_010299</name>
</gene>
<dbReference type="EMBL" id="JAVRQU010000017">
    <property type="protein sequence ID" value="KAK5693729.1"/>
    <property type="molecule type" value="Genomic_DNA"/>
</dbReference>
<comment type="caution">
    <text evidence="2">The sequence shown here is derived from an EMBL/GenBank/DDBJ whole genome shotgun (WGS) entry which is preliminary data.</text>
</comment>
<feature type="domain" description="NAD(P)-binding" evidence="1">
    <location>
        <begin position="7"/>
        <end position="171"/>
    </location>
</feature>
<dbReference type="InterPro" id="IPR016040">
    <property type="entry name" value="NAD(P)-bd_dom"/>
</dbReference>
<sequence>MRVLLLGATGNLGSRLIPALLAHRHTVTVYVRSPDKLRGLISTALYDNITISTGDALDSAAVEAAIRANNCDAIVNTAGNRMPSGQEQILGKIAASVTSAAIRVGHERGKPFRAWLIGGLGSLEYPGTGGWKLQDYMFDFMSAHHKQTEAVLKAIPTTDLLWSLLCVAFMKPASTSIDVLESPRGNGLAISTGTPPAWRDGWVKYIPLIGQYLNIIGPILSYTTMLEDVADLIAADLASSDTKLIGELVAMKDVRGKQAL</sequence>
<dbReference type="PANTHER" id="PTHR43355:SF7">
    <property type="entry name" value="NAD(P)-BINDING DOMAIN-CONTAINING PROTEIN"/>
    <property type="match status" value="1"/>
</dbReference>
<dbReference type="GO" id="GO:0016646">
    <property type="term" value="F:oxidoreductase activity, acting on the CH-NH group of donors, NAD or NADP as acceptor"/>
    <property type="evidence" value="ECO:0007669"/>
    <property type="project" value="TreeGrafter"/>
</dbReference>
<dbReference type="SUPFAM" id="SSF51735">
    <property type="entry name" value="NAD(P)-binding Rossmann-fold domains"/>
    <property type="match status" value="1"/>
</dbReference>
<dbReference type="Proteomes" id="UP001310594">
    <property type="component" value="Unassembled WGS sequence"/>
</dbReference>
<protein>
    <recommendedName>
        <fullName evidence="1">NAD(P)-binding domain-containing protein</fullName>
    </recommendedName>
</protein>
<dbReference type="AlphaFoldDB" id="A0AAN7W1S5"/>
<name>A0AAN7W1S5_9PEZI</name>
<dbReference type="InterPro" id="IPR036291">
    <property type="entry name" value="NAD(P)-bd_dom_sf"/>
</dbReference>
<evidence type="ECO:0000259" key="1">
    <source>
        <dbReference type="Pfam" id="PF13460"/>
    </source>
</evidence>
<dbReference type="InterPro" id="IPR051606">
    <property type="entry name" value="Polyketide_Oxido-like"/>
</dbReference>
<proteinExistence type="predicted"/>
<dbReference type="Gene3D" id="3.40.50.720">
    <property type="entry name" value="NAD(P)-binding Rossmann-like Domain"/>
    <property type="match status" value="1"/>
</dbReference>
<dbReference type="Pfam" id="PF13460">
    <property type="entry name" value="NAD_binding_10"/>
    <property type="match status" value="1"/>
</dbReference>
<dbReference type="PANTHER" id="PTHR43355">
    <property type="entry name" value="FLAVIN REDUCTASE (NADPH)"/>
    <property type="match status" value="1"/>
</dbReference>
<reference evidence="2" key="1">
    <citation type="submission" date="2023-08" db="EMBL/GenBank/DDBJ databases">
        <title>Black Yeasts Isolated from many extreme environments.</title>
        <authorList>
            <person name="Coleine C."/>
            <person name="Stajich J.E."/>
            <person name="Selbmann L."/>
        </authorList>
    </citation>
    <scope>NUCLEOTIDE SEQUENCE</scope>
    <source>
        <strain evidence="2">CCFEE 5810</strain>
    </source>
</reference>
<evidence type="ECO:0000313" key="2">
    <source>
        <dbReference type="EMBL" id="KAK5693729.1"/>
    </source>
</evidence>